<sequence length="109" mass="11936">MNIVLVYSPAPRQVREWALVLPSGCTVAQAIESSGILTACPELASGKLALGLWGRKTSLKQVLQAQDRLEVYRPLRVDPKVARRERFSNQGVKKSGLFARKRAGGKAGY</sequence>
<comment type="caution">
    <text evidence="3">The sequence shown here is derived from an EMBL/GenBank/DDBJ whole genome shotgun (WGS) entry which is preliminary data.</text>
</comment>
<keyword evidence="4" id="KW-1185">Reference proteome</keyword>
<evidence type="ECO:0000313" key="3">
    <source>
        <dbReference type="EMBL" id="GGB13604.1"/>
    </source>
</evidence>
<comment type="similarity">
    <text evidence="1 2">Belongs to the UPF0125 (RnfH) family.</text>
</comment>
<dbReference type="PANTHER" id="PTHR37483">
    <property type="entry name" value="UPF0125 PROTEIN RATB"/>
    <property type="match status" value="1"/>
</dbReference>
<dbReference type="InterPro" id="IPR037021">
    <property type="entry name" value="RnfH_sf"/>
</dbReference>
<dbReference type="AlphaFoldDB" id="A0A916SU17"/>
<dbReference type="Pfam" id="PF03658">
    <property type="entry name" value="Ub-RnfH"/>
    <property type="match status" value="1"/>
</dbReference>
<accession>A0A916SU17</accession>
<dbReference type="Proteomes" id="UP000620596">
    <property type="component" value="Unassembled WGS sequence"/>
</dbReference>
<dbReference type="SUPFAM" id="SSF54285">
    <property type="entry name" value="MoaD/ThiS"/>
    <property type="match status" value="1"/>
</dbReference>
<reference evidence="3" key="1">
    <citation type="journal article" date="2014" name="Int. J. Syst. Evol. Microbiol.">
        <title>Complete genome sequence of Corynebacterium casei LMG S-19264T (=DSM 44701T), isolated from a smear-ripened cheese.</title>
        <authorList>
            <consortium name="US DOE Joint Genome Institute (JGI-PGF)"/>
            <person name="Walter F."/>
            <person name="Albersmeier A."/>
            <person name="Kalinowski J."/>
            <person name="Ruckert C."/>
        </authorList>
    </citation>
    <scope>NUCLEOTIDE SEQUENCE</scope>
    <source>
        <strain evidence="3">CGMCC 1.15322</strain>
    </source>
</reference>
<organism evidence="3 4">
    <name type="scientific">Polaromonas eurypsychrophila</name>
    <dbReference type="NCBI Taxonomy" id="1614635"/>
    <lineage>
        <taxon>Bacteria</taxon>
        <taxon>Pseudomonadati</taxon>
        <taxon>Pseudomonadota</taxon>
        <taxon>Betaproteobacteria</taxon>
        <taxon>Burkholderiales</taxon>
        <taxon>Comamonadaceae</taxon>
        <taxon>Polaromonas</taxon>
    </lineage>
</organism>
<proteinExistence type="inferred from homology"/>
<protein>
    <recommendedName>
        <fullName evidence="2">UPF0125 protein GCM10011496_38190</fullName>
    </recommendedName>
</protein>
<dbReference type="InterPro" id="IPR016155">
    <property type="entry name" value="Mopterin_synth/thiamin_S_b"/>
</dbReference>
<gene>
    <name evidence="3" type="ORF">GCM10011496_38190</name>
</gene>
<dbReference type="RefSeq" id="WP_188710182.1">
    <property type="nucleotide sequence ID" value="NZ_BMIG01000021.1"/>
</dbReference>
<evidence type="ECO:0000256" key="1">
    <source>
        <dbReference type="ARBA" id="ARBA00010645"/>
    </source>
</evidence>
<dbReference type="HAMAP" id="MF_00460">
    <property type="entry name" value="UPF0125_RnfH"/>
    <property type="match status" value="1"/>
</dbReference>
<name>A0A916SU17_9BURK</name>
<dbReference type="Gene3D" id="3.10.20.280">
    <property type="entry name" value="RnfH-like"/>
    <property type="match status" value="1"/>
</dbReference>
<evidence type="ECO:0000256" key="2">
    <source>
        <dbReference type="HAMAP-Rule" id="MF_00460"/>
    </source>
</evidence>
<dbReference type="EMBL" id="BMIG01000021">
    <property type="protein sequence ID" value="GGB13604.1"/>
    <property type="molecule type" value="Genomic_DNA"/>
</dbReference>
<reference evidence="3" key="2">
    <citation type="submission" date="2020-09" db="EMBL/GenBank/DDBJ databases">
        <authorList>
            <person name="Sun Q."/>
            <person name="Zhou Y."/>
        </authorList>
    </citation>
    <scope>NUCLEOTIDE SEQUENCE</scope>
    <source>
        <strain evidence="3">CGMCC 1.15322</strain>
    </source>
</reference>
<dbReference type="PANTHER" id="PTHR37483:SF1">
    <property type="entry name" value="UPF0125 PROTEIN RATB"/>
    <property type="match status" value="1"/>
</dbReference>
<dbReference type="InterPro" id="IPR005346">
    <property type="entry name" value="RnfH"/>
</dbReference>
<evidence type="ECO:0000313" key="4">
    <source>
        <dbReference type="Proteomes" id="UP000620596"/>
    </source>
</evidence>